<gene>
    <name evidence="2" type="ORF">Ddye_007812</name>
</gene>
<organism evidence="2 3">
    <name type="scientific">Dipteronia dyeriana</name>
    <dbReference type="NCBI Taxonomy" id="168575"/>
    <lineage>
        <taxon>Eukaryota</taxon>
        <taxon>Viridiplantae</taxon>
        <taxon>Streptophyta</taxon>
        <taxon>Embryophyta</taxon>
        <taxon>Tracheophyta</taxon>
        <taxon>Spermatophyta</taxon>
        <taxon>Magnoliopsida</taxon>
        <taxon>eudicotyledons</taxon>
        <taxon>Gunneridae</taxon>
        <taxon>Pentapetalae</taxon>
        <taxon>rosids</taxon>
        <taxon>malvids</taxon>
        <taxon>Sapindales</taxon>
        <taxon>Sapindaceae</taxon>
        <taxon>Hippocastanoideae</taxon>
        <taxon>Acereae</taxon>
        <taxon>Dipteronia</taxon>
    </lineage>
</organism>
<evidence type="ECO:0000313" key="2">
    <source>
        <dbReference type="EMBL" id="KAK2661279.1"/>
    </source>
</evidence>
<dbReference type="PANTHER" id="PTHR31286">
    <property type="entry name" value="GLYCINE-RICH CELL WALL STRUCTURAL PROTEIN 1.8-LIKE"/>
    <property type="match status" value="1"/>
</dbReference>
<evidence type="ECO:0000313" key="3">
    <source>
        <dbReference type="Proteomes" id="UP001280121"/>
    </source>
</evidence>
<dbReference type="Pfam" id="PF14392">
    <property type="entry name" value="zf-CCHC_4"/>
    <property type="match status" value="1"/>
</dbReference>
<keyword evidence="3" id="KW-1185">Reference proteome</keyword>
<reference evidence="2" key="1">
    <citation type="journal article" date="2023" name="Plant J.">
        <title>Genome sequences and population genomics provide insights into the demographic history, inbreeding, and mutation load of two 'living fossil' tree species of Dipteronia.</title>
        <authorList>
            <person name="Feng Y."/>
            <person name="Comes H.P."/>
            <person name="Chen J."/>
            <person name="Zhu S."/>
            <person name="Lu R."/>
            <person name="Zhang X."/>
            <person name="Li P."/>
            <person name="Qiu J."/>
            <person name="Olsen K.M."/>
            <person name="Qiu Y."/>
        </authorList>
    </citation>
    <scope>NUCLEOTIDE SEQUENCE</scope>
    <source>
        <strain evidence="2">KIB01</strain>
    </source>
</reference>
<accession>A0AAD9XKQ0</accession>
<dbReference type="InterPro" id="IPR040256">
    <property type="entry name" value="At4g02000-like"/>
</dbReference>
<dbReference type="PANTHER" id="PTHR31286:SF167">
    <property type="entry name" value="OS09G0268800 PROTEIN"/>
    <property type="match status" value="1"/>
</dbReference>
<sequence length="450" mass="50052">MDDQRKVLLEGPWSFDDALIVLEEPEGKWAIKSLKFNMAEFSVQIFNIPILCMTMDIRRFLGSMIRDVSKVDVGPSGDFLSKFLRVRVAMLIYKPLRRFLLRDVLGDGEEIVMSIQYEHLSNFYFSCGLLGHTIRDCSHIVVESSGISDYDLNDKGKGTDIGVDENLDYLSRKYDDPNRDCERHLSGLVLGKISIDGHVNVLGPCIKSNGLPSSDSVMGYHGKDGIQDSSSINGALNIEKVVLSDEGIESTGIVQYHLNKEGPIRGKWKRAAKRGPLGTNDPLSDVLNGKRYLSFAGDGFSGDNKKPRSKVWRMTGFYGSQGSVLKSAWVGFASSSERALLVEVPNKANPCSGGRLEHRRRFHFEACWSDEVDCRKLIKESWGAVEQGCHIREAVSKVNCCATSALVHGRLITDNAIIGFECIHGLYARKRKAGSMAIKLDMSKAYDRVE</sequence>
<comment type="caution">
    <text evidence="2">The sequence shown here is derived from an EMBL/GenBank/DDBJ whole genome shotgun (WGS) entry which is preliminary data.</text>
</comment>
<dbReference type="Proteomes" id="UP001280121">
    <property type="component" value="Unassembled WGS sequence"/>
</dbReference>
<evidence type="ECO:0000259" key="1">
    <source>
        <dbReference type="Pfam" id="PF14392"/>
    </source>
</evidence>
<dbReference type="InterPro" id="IPR025836">
    <property type="entry name" value="Zn_knuckle_CX2CX4HX4C"/>
</dbReference>
<feature type="domain" description="Zinc knuckle CX2CX4HX4C" evidence="1">
    <location>
        <begin position="106"/>
        <end position="138"/>
    </location>
</feature>
<dbReference type="AlphaFoldDB" id="A0AAD9XKQ0"/>
<dbReference type="EMBL" id="JANJYI010000002">
    <property type="protein sequence ID" value="KAK2661279.1"/>
    <property type="molecule type" value="Genomic_DNA"/>
</dbReference>
<proteinExistence type="predicted"/>
<name>A0AAD9XKQ0_9ROSI</name>
<protein>
    <recommendedName>
        <fullName evidence="1">Zinc knuckle CX2CX4HX4C domain-containing protein</fullName>
    </recommendedName>
</protein>